<dbReference type="GeneID" id="93276411"/>
<evidence type="ECO:0000313" key="3">
    <source>
        <dbReference type="Proteomes" id="UP000198508"/>
    </source>
</evidence>
<name>A0A1I0DTV3_9FIRM</name>
<evidence type="ECO:0000256" key="1">
    <source>
        <dbReference type="SAM" id="MobiDB-lite"/>
    </source>
</evidence>
<proteinExistence type="predicted"/>
<dbReference type="Proteomes" id="UP000198508">
    <property type="component" value="Unassembled WGS sequence"/>
</dbReference>
<accession>A0A1I0DTV3</accession>
<sequence length="401" mass="44841">MKYQCKNCGTSLGYDGLCWRCRAMKERQEVLAWTDEEIQEKLRHLAANADKLDDYRASEYATLCQLMEIRGICPPQLQRAALEAGAFSLAHLYYHAPADVRDGLILRLMETQSPHEAACLMECLAMQGDDRALEILLELERHPRPWRQQLYVDPSVYAQCGGWTFDGEGNRLQLNFDTSYALVKEEAGALFPTSRFPHILSAGMSASDSSSAGATPEKSPAGHSYSPVKIGRIRQDRCPHCGCSMADMLILDGRDKRLEFLGIDGIFTASCCPNCVGFSETSFSRYTLDGGSEPLYSELEISDVEDYLGRNGIEELSSNSYVLDNHPVPIFLGAGSEDLNTIGGFANWIQDWQYAVCPDCGRPMRYLAQIQWDTVLENMEGTLYIEFCPDCRVAAMIHQQT</sequence>
<protein>
    <recommendedName>
        <fullName evidence="4">DUF1963 domain-containing protein</fullName>
    </recommendedName>
</protein>
<evidence type="ECO:0000313" key="2">
    <source>
        <dbReference type="EMBL" id="SET36047.1"/>
    </source>
</evidence>
<dbReference type="AlphaFoldDB" id="A0A1I0DTV3"/>
<keyword evidence="3" id="KW-1185">Reference proteome</keyword>
<organism evidence="2 3">
    <name type="scientific">Enterocloster lavalensis</name>
    <dbReference type="NCBI Taxonomy" id="460384"/>
    <lineage>
        <taxon>Bacteria</taxon>
        <taxon>Bacillati</taxon>
        <taxon>Bacillota</taxon>
        <taxon>Clostridia</taxon>
        <taxon>Lachnospirales</taxon>
        <taxon>Lachnospiraceae</taxon>
        <taxon>Enterocloster</taxon>
    </lineage>
</organism>
<feature type="region of interest" description="Disordered" evidence="1">
    <location>
        <begin position="207"/>
        <end position="226"/>
    </location>
</feature>
<gene>
    <name evidence="2" type="ORF">SAMN05216313_10566</name>
</gene>
<dbReference type="RefSeq" id="WP_242956279.1">
    <property type="nucleotide sequence ID" value="NZ_DAINWJ010000144.1"/>
</dbReference>
<evidence type="ECO:0008006" key="4">
    <source>
        <dbReference type="Google" id="ProtNLM"/>
    </source>
</evidence>
<dbReference type="EMBL" id="FOIM01000005">
    <property type="protein sequence ID" value="SET36047.1"/>
    <property type="molecule type" value="Genomic_DNA"/>
</dbReference>
<reference evidence="3" key="1">
    <citation type="submission" date="2016-10" db="EMBL/GenBank/DDBJ databases">
        <authorList>
            <person name="Varghese N."/>
            <person name="Submissions S."/>
        </authorList>
    </citation>
    <scope>NUCLEOTIDE SEQUENCE [LARGE SCALE GENOMIC DNA]</scope>
    <source>
        <strain evidence="3">NLAE-zl-G277</strain>
    </source>
</reference>